<feature type="compositionally biased region" description="Polar residues" evidence="3">
    <location>
        <begin position="7"/>
        <end position="23"/>
    </location>
</feature>
<dbReference type="PANTHER" id="PTHR31553">
    <property type="entry name" value="NF-KAPPA-B ESSENTIAL MODULATOR"/>
    <property type="match status" value="1"/>
</dbReference>
<name>A0A146M723_LYGHE</name>
<evidence type="ECO:0000259" key="4">
    <source>
        <dbReference type="Pfam" id="PF16516"/>
    </source>
</evidence>
<dbReference type="GO" id="GO:0043122">
    <property type="term" value="P:regulation of canonical NF-kappaB signal transduction"/>
    <property type="evidence" value="ECO:0007669"/>
    <property type="project" value="TreeGrafter"/>
</dbReference>
<dbReference type="InterPro" id="IPR051301">
    <property type="entry name" value="Optineurin/NFkB_EssMod"/>
</dbReference>
<evidence type="ECO:0000313" key="5">
    <source>
        <dbReference type="EMBL" id="JAQ15558.1"/>
    </source>
</evidence>
<dbReference type="Gene3D" id="1.20.5.390">
    <property type="entry name" value="L1 transposable element, trimerization domain"/>
    <property type="match status" value="1"/>
</dbReference>
<dbReference type="Gene3D" id="1.20.5.990">
    <property type="entry name" value="Nemo cc2-lz domain - 1d5 darpin complex"/>
    <property type="match status" value="1"/>
</dbReference>
<dbReference type="PANTHER" id="PTHR31553:SF1">
    <property type="entry name" value="NF-KAPPA-B ESSENTIAL MODULATOR"/>
    <property type="match status" value="1"/>
</dbReference>
<feature type="region of interest" description="Disordered" evidence="3">
    <location>
        <begin position="1"/>
        <end position="23"/>
    </location>
</feature>
<evidence type="ECO:0000256" key="2">
    <source>
        <dbReference type="SAM" id="Coils"/>
    </source>
</evidence>
<accession>A0A146M723</accession>
<evidence type="ECO:0000256" key="3">
    <source>
        <dbReference type="SAM" id="MobiDB-lite"/>
    </source>
</evidence>
<reference evidence="5" key="1">
    <citation type="journal article" date="2016" name="Gigascience">
        <title>De novo construction of an expanded transcriptome assembly for the western tarnished plant bug, Lygus hesperus.</title>
        <authorList>
            <person name="Tassone E.E."/>
            <person name="Geib S.M."/>
            <person name="Hall B."/>
            <person name="Fabrick J.A."/>
            <person name="Brent C.S."/>
            <person name="Hull J.J."/>
        </authorList>
    </citation>
    <scope>NUCLEOTIDE SEQUENCE</scope>
</reference>
<feature type="coiled-coil region" evidence="2">
    <location>
        <begin position="389"/>
        <end position="416"/>
    </location>
</feature>
<feature type="coiled-coil region" evidence="2">
    <location>
        <begin position="271"/>
        <end position="298"/>
    </location>
</feature>
<dbReference type="GO" id="GO:0070530">
    <property type="term" value="F:K63-linked polyubiquitin modification-dependent protein binding"/>
    <property type="evidence" value="ECO:0007669"/>
    <property type="project" value="TreeGrafter"/>
</dbReference>
<organism evidence="5">
    <name type="scientific">Lygus hesperus</name>
    <name type="common">Western plant bug</name>
    <dbReference type="NCBI Taxonomy" id="30085"/>
    <lineage>
        <taxon>Eukaryota</taxon>
        <taxon>Metazoa</taxon>
        <taxon>Ecdysozoa</taxon>
        <taxon>Arthropoda</taxon>
        <taxon>Hexapoda</taxon>
        <taxon>Insecta</taxon>
        <taxon>Pterygota</taxon>
        <taxon>Neoptera</taxon>
        <taxon>Paraneoptera</taxon>
        <taxon>Hemiptera</taxon>
        <taxon>Heteroptera</taxon>
        <taxon>Panheteroptera</taxon>
        <taxon>Cimicomorpha</taxon>
        <taxon>Miridae</taxon>
        <taxon>Mirini</taxon>
        <taxon>Lygus</taxon>
    </lineage>
</organism>
<dbReference type="GO" id="GO:0005737">
    <property type="term" value="C:cytoplasm"/>
    <property type="evidence" value="ECO:0007669"/>
    <property type="project" value="TreeGrafter"/>
</dbReference>
<dbReference type="Pfam" id="PF16516">
    <property type="entry name" value="CC2-LZ"/>
    <property type="match status" value="1"/>
</dbReference>
<dbReference type="GO" id="GO:0005634">
    <property type="term" value="C:nucleus"/>
    <property type="evidence" value="ECO:0007669"/>
    <property type="project" value="TreeGrafter"/>
</dbReference>
<feature type="coiled-coil region" evidence="2">
    <location>
        <begin position="104"/>
        <end position="224"/>
    </location>
</feature>
<keyword evidence="1 2" id="KW-0175">Coiled coil</keyword>
<sequence length="494" mass="56236">MSEKQIRQPSSDRGTISSPPSPVMQYQKTDLVNFDKVNLEDQRSTKLQLVIAENKLLKDTLHLNNIALHKQFHNLTVWHEDVLKVLIINMQHFEETSRALMDETNSLRNELITARNKNKDLQKIVEQLKAALATARNNAASVPGYYPVHASTTIQNELDQEKAKNKALEQRTAELEAKWSSKQDEFLSIIGVMNRKLESCERAKVSLEKEVNKISYQKRGLEKKILSLQGPETALVCHSVDWNMDANLWTQTNEFLENSNPTLTLCAAETVESLTNQLKDEKKHLSRAKDLLVQHQDQLTKLITALNKPYSCRTIISSDTIEANEVGETIETLFQKIQSLQEGLVSKDYEINQLKTRKAALEIDNEKLGILKSQVIVYRSDYLAERKTRETITNDRDRLIAEIQLLKEENKQLSMHLTAHGITAPSLTGTRLAMRSERKIQTPPPHVPITTVSMPDVNPGISEPLVCPNPDCKRKFDSLEPLQYHVHQCLQLSD</sequence>
<dbReference type="AlphaFoldDB" id="A0A146M723"/>
<gene>
    <name evidence="5" type="primary">optn</name>
    <name evidence="5" type="ORF">g.82959</name>
</gene>
<dbReference type="InterPro" id="IPR032419">
    <property type="entry name" value="CC2-LZ_dom"/>
</dbReference>
<proteinExistence type="predicted"/>
<dbReference type="EMBL" id="GDHC01003071">
    <property type="protein sequence ID" value="JAQ15558.1"/>
    <property type="molecule type" value="Transcribed_RNA"/>
</dbReference>
<evidence type="ECO:0000256" key="1">
    <source>
        <dbReference type="ARBA" id="ARBA00023054"/>
    </source>
</evidence>
<protein>
    <submittedName>
        <fullName evidence="5">Optineurin</fullName>
    </submittedName>
</protein>
<feature type="domain" description="NF-kappa-B essential modulator NEMO CC2-LZ" evidence="4">
    <location>
        <begin position="327"/>
        <end position="413"/>
    </location>
</feature>